<dbReference type="InterPro" id="IPR002347">
    <property type="entry name" value="SDR_fam"/>
</dbReference>
<dbReference type="PRINTS" id="PR00081">
    <property type="entry name" value="GDHRDH"/>
</dbReference>
<dbReference type="Pfam" id="PF13561">
    <property type="entry name" value="adh_short_C2"/>
    <property type="match status" value="1"/>
</dbReference>
<dbReference type="EMBL" id="JAPWIJ010000005">
    <property type="protein sequence ID" value="MCZ4519332.1"/>
    <property type="molecule type" value="Genomic_DNA"/>
</dbReference>
<dbReference type="CDD" id="cd05233">
    <property type="entry name" value="SDR_c"/>
    <property type="match status" value="1"/>
</dbReference>
<dbReference type="PANTHER" id="PTHR42879">
    <property type="entry name" value="3-OXOACYL-(ACYL-CARRIER-PROTEIN) REDUCTASE"/>
    <property type="match status" value="1"/>
</dbReference>
<reference evidence="7" key="1">
    <citation type="submission" date="2022-12" db="EMBL/GenBank/DDBJ databases">
        <authorList>
            <person name="Krivoruchko A.V."/>
            <person name="Elkin A."/>
        </authorList>
    </citation>
    <scope>NUCLEOTIDE SEQUENCE</scope>
    <source>
        <strain evidence="7">IEGM 1391</strain>
    </source>
</reference>
<evidence type="ECO:0000256" key="3">
    <source>
        <dbReference type="ARBA" id="ARBA00022512"/>
    </source>
</evidence>
<dbReference type="InterPro" id="IPR057326">
    <property type="entry name" value="KR_dom"/>
</dbReference>
<evidence type="ECO:0000256" key="5">
    <source>
        <dbReference type="ARBA" id="ARBA00047400"/>
    </source>
</evidence>
<evidence type="ECO:0000313" key="7">
    <source>
        <dbReference type="EMBL" id="MCZ4519332.1"/>
    </source>
</evidence>
<comment type="catalytic activity">
    <reaction evidence="5">
        <text>a (3R)-hydroxyacyl-[ACP] + NADP(+) = a 3-oxoacyl-[ACP] + NADPH + H(+)</text>
        <dbReference type="Rhea" id="RHEA:17397"/>
        <dbReference type="Rhea" id="RHEA-COMP:9916"/>
        <dbReference type="Rhea" id="RHEA-COMP:9945"/>
        <dbReference type="ChEBI" id="CHEBI:15378"/>
        <dbReference type="ChEBI" id="CHEBI:57783"/>
        <dbReference type="ChEBI" id="CHEBI:58349"/>
        <dbReference type="ChEBI" id="CHEBI:78776"/>
        <dbReference type="ChEBI" id="CHEBI:78827"/>
        <dbReference type="EC" id="1.1.1.100"/>
    </reaction>
    <physiologicalReaction direction="right-to-left" evidence="5">
        <dbReference type="Rhea" id="RHEA:17399"/>
    </physiologicalReaction>
</comment>
<comment type="caution">
    <text evidence="7">The sequence shown here is derived from an EMBL/GenBank/DDBJ whole genome shotgun (WGS) entry which is preliminary data.</text>
</comment>
<keyword evidence="3" id="KW-0964">Secreted</keyword>
<comment type="similarity">
    <text evidence="2">Belongs to the short-chain dehydrogenases/reductases (SDR) family.</text>
</comment>
<dbReference type="InterPro" id="IPR050259">
    <property type="entry name" value="SDR"/>
</dbReference>
<proteinExistence type="inferred from homology"/>
<dbReference type="SMART" id="SM00822">
    <property type="entry name" value="PKS_KR"/>
    <property type="match status" value="1"/>
</dbReference>
<accession>A0ABT4MEC8</accession>
<evidence type="ECO:0000256" key="2">
    <source>
        <dbReference type="ARBA" id="ARBA00006484"/>
    </source>
</evidence>
<sequence length="243" mass="24943">MTGGGTGIGYACARALAAEHFTVVIAGRREAVLQDAITRIQHELPAADVAAIAADLGTAEGPADLVEAVAEQYGRIDVLVNAAGTCSPVPTAEMTAATWDRIVNVAMRGAALCSVAAARRMSPGSRIVMITSIDEVQSEPNVAHYCAAKAGLGAFARSFAVDLSGLGISVNSVAPGWIRTDAASVRLDRATEESMARLNPLARAGRPDEIASVVTYLATFAPAYLTGSTITVDGGQTVMAAMP</sequence>
<dbReference type="PANTHER" id="PTHR42879:SF2">
    <property type="entry name" value="3-OXOACYL-[ACYL-CARRIER-PROTEIN] REDUCTASE FABG"/>
    <property type="match status" value="1"/>
</dbReference>
<dbReference type="Gene3D" id="3.40.50.720">
    <property type="entry name" value="NAD(P)-binding Rossmann-like Domain"/>
    <property type="match status" value="1"/>
</dbReference>
<gene>
    <name evidence="7" type="ORF">O4220_12470</name>
</gene>
<evidence type="ECO:0000313" key="8">
    <source>
        <dbReference type="Proteomes" id="UP001081071"/>
    </source>
</evidence>
<dbReference type="Proteomes" id="UP001081071">
    <property type="component" value="Unassembled WGS sequence"/>
</dbReference>
<dbReference type="SUPFAM" id="SSF51735">
    <property type="entry name" value="NAD(P)-binding Rossmann-fold domains"/>
    <property type="match status" value="1"/>
</dbReference>
<evidence type="ECO:0000259" key="6">
    <source>
        <dbReference type="SMART" id="SM00822"/>
    </source>
</evidence>
<dbReference type="InterPro" id="IPR036291">
    <property type="entry name" value="NAD(P)-bd_dom_sf"/>
</dbReference>
<organism evidence="7 8">
    <name type="scientific">Rhodococcus ruber</name>
    <dbReference type="NCBI Taxonomy" id="1830"/>
    <lineage>
        <taxon>Bacteria</taxon>
        <taxon>Bacillati</taxon>
        <taxon>Actinomycetota</taxon>
        <taxon>Actinomycetes</taxon>
        <taxon>Mycobacteriales</taxon>
        <taxon>Nocardiaceae</taxon>
        <taxon>Rhodococcus</taxon>
    </lineage>
</organism>
<dbReference type="PROSITE" id="PS00061">
    <property type="entry name" value="ADH_SHORT"/>
    <property type="match status" value="1"/>
</dbReference>
<dbReference type="PRINTS" id="PR00080">
    <property type="entry name" value="SDRFAMILY"/>
</dbReference>
<name>A0ABT4MEC8_9NOCA</name>
<comment type="subcellular location">
    <subcellularLocation>
        <location evidence="1">Secreted</location>
        <location evidence="1">Cell wall</location>
    </subcellularLocation>
</comment>
<keyword evidence="8" id="KW-1185">Reference proteome</keyword>
<evidence type="ECO:0000256" key="1">
    <source>
        <dbReference type="ARBA" id="ARBA00004191"/>
    </source>
</evidence>
<dbReference type="InterPro" id="IPR020904">
    <property type="entry name" value="Sc_DH/Rdtase_CS"/>
</dbReference>
<evidence type="ECO:0000256" key="4">
    <source>
        <dbReference type="ARBA" id="ARBA00040781"/>
    </source>
</evidence>
<keyword evidence="3" id="KW-0134">Cell wall</keyword>
<feature type="domain" description="Ketoreductase" evidence="6">
    <location>
        <begin position="2"/>
        <end position="177"/>
    </location>
</feature>
<dbReference type="RefSeq" id="WP_269604646.1">
    <property type="nucleotide sequence ID" value="NZ_JAPWIJ010000005.1"/>
</dbReference>
<protein>
    <recommendedName>
        <fullName evidence="4">3-oxoacyl-[acyl-carrier-protein] reductase MabA</fullName>
    </recommendedName>
</protein>